<reference evidence="2" key="1">
    <citation type="journal article" date="2019" name="Int. J. Syst. Evol. Microbiol.">
        <title>The Global Catalogue of Microorganisms (GCM) 10K type strain sequencing project: providing services to taxonomists for standard genome sequencing and annotation.</title>
        <authorList>
            <consortium name="The Broad Institute Genomics Platform"/>
            <consortium name="The Broad Institute Genome Sequencing Center for Infectious Disease"/>
            <person name="Wu L."/>
            <person name="Ma J."/>
        </authorList>
    </citation>
    <scope>NUCLEOTIDE SEQUENCE [LARGE SCALE GENOMIC DNA]</scope>
    <source>
        <strain evidence="2">JCM 17326</strain>
    </source>
</reference>
<comment type="caution">
    <text evidence="1">The sequence shown here is derived from an EMBL/GenBank/DDBJ whole genome shotgun (WGS) entry which is preliminary data.</text>
</comment>
<protein>
    <submittedName>
        <fullName evidence="1">Uncharacterized protein</fullName>
    </submittedName>
</protein>
<dbReference type="Proteomes" id="UP001500630">
    <property type="component" value="Unassembled WGS sequence"/>
</dbReference>
<evidence type="ECO:0000313" key="2">
    <source>
        <dbReference type="Proteomes" id="UP001500630"/>
    </source>
</evidence>
<sequence length="93" mass="10012">MVPPGTRPCARSPPTGTPVTVNYARVPHGEMRGIPGNIDVAVFHPYVYGVLDELRCRRGDDLSCGHPCWAYAVRTAGANGGRTARTAVQSRYS</sequence>
<name>A0ABP6ZKD1_9ACTN</name>
<keyword evidence="2" id="KW-1185">Reference proteome</keyword>
<evidence type="ECO:0000313" key="1">
    <source>
        <dbReference type="EMBL" id="GAA3612482.1"/>
    </source>
</evidence>
<organism evidence="1 2">
    <name type="scientific">Nonomuraea rosea</name>
    <dbReference type="NCBI Taxonomy" id="638574"/>
    <lineage>
        <taxon>Bacteria</taxon>
        <taxon>Bacillati</taxon>
        <taxon>Actinomycetota</taxon>
        <taxon>Actinomycetes</taxon>
        <taxon>Streptosporangiales</taxon>
        <taxon>Streptosporangiaceae</taxon>
        <taxon>Nonomuraea</taxon>
    </lineage>
</organism>
<dbReference type="EMBL" id="BAABDQ010000048">
    <property type="protein sequence ID" value="GAA3612482.1"/>
    <property type="molecule type" value="Genomic_DNA"/>
</dbReference>
<gene>
    <name evidence="1" type="ORF">GCM10022419_116870</name>
</gene>
<accession>A0ABP6ZKD1</accession>
<proteinExistence type="predicted"/>